<feature type="chain" id="PRO_5045955635" description="DUF5104 domain-containing protein" evidence="1">
    <location>
        <begin position="30"/>
        <end position="182"/>
    </location>
</feature>
<proteinExistence type="predicted"/>
<dbReference type="PROSITE" id="PS51257">
    <property type="entry name" value="PROKAR_LIPOPROTEIN"/>
    <property type="match status" value="1"/>
</dbReference>
<sequence length="182" mass="20375">MKKLKKFAALLLAGALVLSVLTGCGKSDAKIVKDVLNAMTQAGEAHKVEDAEGNTRIYENKELASERDKILALFKAENGRVYDVNSGKNAQDYFIELYDEDYNLYGAAVCTLPKGTIDWKNICTQMLPAMWRFWGSADDRNLGVYIEILHNYKMSDDQKGETYIIFLTKQVTEDDGSGIIVM</sequence>
<dbReference type="RefSeq" id="WP_227620180.1">
    <property type="nucleotide sequence ID" value="NZ_JAJEQL010000003.1"/>
</dbReference>
<dbReference type="Proteomes" id="UP001430637">
    <property type="component" value="Unassembled WGS sequence"/>
</dbReference>
<dbReference type="EMBL" id="JAJEQL010000003">
    <property type="protein sequence ID" value="MCC2198618.1"/>
    <property type="molecule type" value="Genomic_DNA"/>
</dbReference>
<reference evidence="2" key="1">
    <citation type="submission" date="2021-10" db="EMBL/GenBank/DDBJ databases">
        <title>Anaerobic single-cell dispensing facilitates the cultivation of human gut bacteria.</title>
        <authorList>
            <person name="Afrizal A."/>
        </authorList>
    </citation>
    <scope>NUCLEOTIDE SEQUENCE</scope>
    <source>
        <strain evidence="2">CLA-AA-H233</strain>
    </source>
</reference>
<evidence type="ECO:0000313" key="2">
    <source>
        <dbReference type="EMBL" id="MCC2198618.1"/>
    </source>
</evidence>
<gene>
    <name evidence="2" type="ORF">LKD23_02400</name>
</gene>
<organism evidence="2 3">
    <name type="scientific">Faecalibacterium butyricigenerans</name>
    <dbReference type="NCBI Taxonomy" id="1851427"/>
    <lineage>
        <taxon>Bacteria</taxon>
        <taxon>Bacillati</taxon>
        <taxon>Bacillota</taxon>
        <taxon>Clostridia</taxon>
        <taxon>Eubacteriales</taxon>
        <taxon>Oscillospiraceae</taxon>
        <taxon>Faecalibacterium</taxon>
    </lineage>
</organism>
<comment type="caution">
    <text evidence="2">The sequence shown here is derived from an EMBL/GenBank/DDBJ whole genome shotgun (WGS) entry which is preliminary data.</text>
</comment>
<evidence type="ECO:0000256" key="1">
    <source>
        <dbReference type="SAM" id="SignalP"/>
    </source>
</evidence>
<feature type="signal peptide" evidence="1">
    <location>
        <begin position="1"/>
        <end position="29"/>
    </location>
</feature>
<name>A0ABS8F985_9FIRM</name>
<evidence type="ECO:0008006" key="4">
    <source>
        <dbReference type="Google" id="ProtNLM"/>
    </source>
</evidence>
<protein>
    <recommendedName>
        <fullName evidence="4">DUF5104 domain-containing protein</fullName>
    </recommendedName>
</protein>
<keyword evidence="1" id="KW-0732">Signal</keyword>
<accession>A0ABS8F985</accession>
<keyword evidence="3" id="KW-1185">Reference proteome</keyword>
<evidence type="ECO:0000313" key="3">
    <source>
        <dbReference type="Proteomes" id="UP001430637"/>
    </source>
</evidence>